<dbReference type="InterPro" id="IPR000198">
    <property type="entry name" value="RhoGAP_dom"/>
</dbReference>
<dbReference type="SMART" id="SM00324">
    <property type="entry name" value="RhoGAP"/>
    <property type="match status" value="1"/>
</dbReference>
<dbReference type="PANTHER" id="PTHR45808:SF2">
    <property type="entry name" value="RHO GTPASE-ACTIVATING PROTEIN 68F"/>
    <property type="match status" value="1"/>
</dbReference>
<evidence type="ECO:0000313" key="7">
    <source>
        <dbReference type="Proteomes" id="UP000031516"/>
    </source>
</evidence>
<comment type="caution">
    <text evidence="6">The sequence shown here is derived from an EMBL/GenBank/DDBJ whole genome shotgun (WGS) entry which is preliminary data.</text>
</comment>
<sequence length="804" mass="92051">MECWHTECYGIHKYWHVTISPEDFGLPNLKMYNIEEHTRNSDKGLDLIDMDNNILTFNATLSKIWTVLYRFEEETANCVSDMFQYLTGLDQNNGLQASALLVLKVSCLLKAIDSLDSLRIYQTNPNSILAKDAHIECKSDQTLKTFIRIQTKIPNKLSTKIMIYLQLLRKLTNNNNSENCVDVSSFISVITGIAQFLKLLIRDSLTNALEYCKMSKSSSALLKYLREIERNEKYHERPFDFISTTIDATDSCTYCEKYIKDSCIRHGKHRWHKECFCCNICGKSIDNHELSEASYNEKTNKVHCARCSVDDPESKVGVQSVSSLEQLIFLLQIALVRSQTVMKYNSNFTNTTKNISRNKSMQQTYIRTLNDIKRLKYRRTSMKVSYNQEEARKSCVVETEERRVDQDIAGEKDLIIKTDQPSSKKQNSVFDGTRSLTLDDISRIVATEKSRELIPGPKIETMTLNEEAASTTTPKNNVYYSELDAGQYYVLQVIAFSLLINEGFDMQEVQLPNAPNKLGTNNGLWTKFKTILGGKEPKKSYKKVFGTPLGYLTSNCGVQSDLGVGPSKLKVPIIVDELISSLRQLDMSVEGVFRKNGNIRRLKLLVEEIDSQPQQCPDLSKESVIQLSDLLKKFLRELPTPLLTFDLYDHWIYATKISDSKRKESAFQLLYTMLPRQYRNVTEVVFSFLYWASSFSHVDSHSGSKMDIHNLSTVIAPNILYRDTDHTTGFQPPSNAETYRDTFENNEAEEYFVAIEAIEYLISNNEKLSIVPTHLADLMSKVEKEQIISSEEIMNFINSKMNPN</sequence>
<feature type="domain" description="LIM zinc-binding" evidence="4">
    <location>
        <begin position="250"/>
        <end position="314"/>
    </location>
</feature>
<dbReference type="InterPro" id="IPR008936">
    <property type="entry name" value="Rho_GTPase_activation_prot"/>
</dbReference>
<dbReference type="InterPro" id="IPR001781">
    <property type="entry name" value="Znf_LIM"/>
</dbReference>
<dbReference type="GO" id="GO:0046872">
    <property type="term" value="F:metal ion binding"/>
    <property type="evidence" value="ECO:0007669"/>
    <property type="project" value="UniProtKB-KW"/>
</dbReference>
<dbReference type="Gene3D" id="2.10.110.10">
    <property type="entry name" value="Cysteine Rich Protein"/>
    <property type="match status" value="1"/>
</dbReference>
<dbReference type="GO" id="GO:0005096">
    <property type="term" value="F:GTPase activator activity"/>
    <property type="evidence" value="ECO:0007669"/>
    <property type="project" value="TreeGrafter"/>
</dbReference>
<evidence type="ECO:0000259" key="5">
    <source>
        <dbReference type="PROSITE" id="PS50238"/>
    </source>
</evidence>
<dbReference type="Gene3D" id="1.10.555.10">
    <property type="entry name" value="Rho GTPase activation protein"/>
    <property type="match status" value="1"/>
</dbReference>
<dbReference type="PANTHER" id="PTHR45808">
    <property type="entry name" value="RHO GTPASE-ACTIVATING PROTEIN 68F"/>
    <property type="match status" value="1"/>
</dbReference>
<feature type="domain" description="Rho-GAP" evidence="5">
    <location>
        <begin position="547"/>
        <end position="769"/>
    </location>
</feature>
<dbReference type="Proteomes" id="UP000031516">
    <property type="component" value="Unassembled WGS sequence"/>
</dbReference>
<dbReference type="SMART" id="SM00132">
    <property type="entry name" value="LIM"/>
    <property type="match status" value="1"/>
</dbReference>
<dbReference type="AlphaFoldDB" id="A0A0A8L794"/>
<dbReference type="PROSITE" id="PS00478">
    <property type="entry name" value="LIM_DOMAIN_1"/>
    <property type="match status" value="1"/>
</dbReference>
<reference evidence="6 7" key="1">
    <citation type="submission" date="2014-03" db="EMBL/GenBank/DDBJ databases">
        <title>The genome of Kluyveromyces dobzhanskii.</title>
        <authorList>
            <person name="Nystedt B."/>
            <person name="Astrom S."/>
        </authorList>
    </citation>
    <scope>NUCLEOTIDE SEQUENCE [LARGE SCALE GENOMIC DNA]</scope>
    <source>
        <strain evidence="6 7">CBS 2104</strain>
    </source>
</reference>
<keyword evidence="7" id="KW-1185">Reference proteome</keyword>
<accession>A0A0A8L794</accession>
<dbReference type="GO" id="GO:0005737">
    <property type="term" value="C:cytoplasm"/>
    <property type="evidence" value="ECO:0007669"/>
    <property type="project" value="TreeGrafter"/>
</dbReference>
<evidence type="ECO:0000256" key="3">
    <source>
        <dbReference type="PROSITE-ProRule" id="PRU00125"/>
    </source>
</evidence>
<proteinExistence type="predicted"/>
<dbReference type="PROSITE" id="PS50238">
    <property type="entry name" value="RHOGAP"/>
    <property type="match status" value="1"/>
</dbReference>
<evidence type="ECO:0000256" key="2">
    <source>
        <dbReference type="ARBA" id="ARBA00022833"/>
    </source>
</evidence>
<protein>
    <submittedName>
        <fullName evidence="6">WGS project CCBQ000000000 data, contig 00266</fullName>
    </submittedName>
</protein>
<keyword evidence="1 3" id="KW-0479">Metal-binding</keyword>
<dbReference type="EMBL" id="CCBQ010000033">
    <property type="protein sequence ID" value="CDO94115.1"/>
    <property type="molecule type" value="Genomic_DNA"/>
</dbReference>
<evidence type="ECO:0000259" key="4">
    <source>
        <dbReference type="PROSITE" id="PS50023"/>
    </source>
</evidence>
<dbReference type="OrthoDB" id="20689at2759"/>
<keyword evidence="3" id="KW-0440">LIM domain</keyword>
<gene>
    <name evidence="6" type="ORF">KLDO_g2397</name>
</gene>
<organism evidence="6 7">
    <name type="scientific">Kluyveromyces dobzhanskii CBS 2104</name>
    <dbReference type="NCBI Taxonomy" id="1427455"/>
    <lineage>
        <taxon>Eukaryota</taxon>
        <taxon>Fungi</taxon>
        <taxon>Dikarya</taxon>
        <taxon>Ascomycota</taxon>
        <taxon>Saccharomycotina</taxon>
        <taxon>Saccharomycetes</taxon>
        <taxon>Saccharomycetales</taxon>
        <taxon>Saccharomycetaceae</taxon>
        <taxon>Kluyveromyces</taxon>
    </lineage>
</organism>
<dbReference type="PROSITE" id="PS50023">
    <property type="entry name" value="LIM_DOMAIN_2"/>
    <property type="match status" value="1"/>
</dbReference>
<name>A0A0A8L794_9SACH</name>
<dbReference type="GO" id="GO:0007264">
    <property type="term" value="P:small GTPase-mediated signal transduction"/>
    <property type="evidence" value="ECO:0007669"/>
    <property type="project" value="TreeGrafter"/>
</dbReference>
<dbReference type="SUPFAM" id="SSF48350">
    <property type="entry name" value="GTPase activation domain, GAP"/>
    <property type="match status" value="1"/>
</dbReference>
<evidence type="ECO:0000313" key="6">
    <source>
        <dbReference type="EMBL" id="CDO94115.1"/>
    </source>
</evidence>
<evidence type="ECO:0000256" key="1">
    <source>
        <dbReference type="ARBA" id="ARBA00022723"/>
    </source>
</evidence>
<keyword evidence="2 3" id="KW-0862">Zinc</keyword>
<dbReference type="Pfam" id="PF00620">
    <property type="entry name" value="RhoGAP"/>
    <property type="match status" value="1"/>
</dbReference>